<protein>
    <submittedName>
        <fullName evidence="2">Uncharacterized protein</fullName>
    </submittedName>
</protein>
<organism evidence="2 3">
    <name type="scientific">Phytophthora nicotianae P1976</name>
    <dbReference type="NCBI Taxonomy" id="1317066"/>
    <lineage>
        <taxon>Eukaryota</taxon>
        <taxon>Sar</taxon>
        <taxon>Stramenopiles</taxon>
        <taxon>Oomycota</taxon>
        <taxon>Peronosporomycetes</taxon>
        <taxon>Peronosporales</taxon>
        <taxon>Peronosporaceae</taxon>
        <taxon>Phytophthora</taxon>
    </lineage>
</organism>
<accession>A0A081A8F6</accession>
<evidence type="ECO:0000313" key="2">
    <source>
        <dbReference type="EMBL" id="ETO75167.1"/>
    </source>
</evidence>
<feature type="coiled-coil region" evidence="1">
    <location>
        <begin position="47"/>
        <end position="112"/>
    </location>
</feature>
<name>A0A081A8F6_PHYNI</name>
<gene>
    <name evidence="2" type="ORF">F444_09202</name>
</gene>
<reference evidence="2 3" key="1">
    <citation type="submission" date="2013-11" db="EMBL/GenBank/DDBJ databases">
        <title>The Genome Sequence of Phytophthora parasitica P1976.</title>
        <authorList>
            <consortium name="The Broad Institute Genomics Platform"/>
            <person name="Russ C."/>
            <person name="Tyler B."/>
            <person name="Panabieres F."/>
            <person name="Shan W."/>
            <person name="Tripathy S."/>
            <person name="Grunwald N."/>
            <person name="Machado M."/>
            <person name="Johnson C.S."/>
            <person name="Walker B."/>
            <person name="Young S."/>
            <person name="Zeng Q."/>
            <person name="Gargeya S."/>
            <person name="Fitzgerald M."/>
            <person name="Haas B."/>
            <person name="Abouelleil A."/>
            <person name="Allen A.W."/>
            <person name="Alvarado L."/>
            <person name="Arachchi H.M."/>
            <person name="Berlin A.M."/>
            <person name="Chapman S.B."/>
            <person name="Gainer-Dewar J."/>
            <person name="Goldberg J."/>
            <person name="Griggs A."/>
            <person name="Gujja S."/>
            <person name="Hansen M."/>
            <person name="Howarth C."/>
            <person name="Imamovic A."/>
            <person name="Ireland A."/>
            <person name="Larimer J."/>
            <person name="McCowan C."/>
            <person name="Murphy C."/>
            <person name="Pearson M."/>
            <person name="Poon T.W."/>
            <person name="Priest M."/>
            <person name="Roberts A."/>
            <person name="Saif S."/>
            <person name="Shea T."/>
            <person name="Sisk P."/>
            <person name="Sykes S."/>
            <person name="Wortman J."/>
            <person name="Nusbaum C."/>
            <person name="Birren B."/>
        </authorList>
    </citation>
    <scope>NUCLEOTIDE SEQUENCE [LARGE SCALE GENOMIC DNA]</scope>
    <source>
        <strain evidence="2 3">P1976</strain>
    </source>
</reference>
<comment type="caution">
    <text evidence="2">The sequence shown here is derived from an EMBL/GenBank/DDBJ whole genome shotgun (WGS) entry which is preliminary data.</text>
</comment>
<dbReference type="Proteomes" id="UP000028582">
    <property type="component" value="Unassembled WGS sequence"/>
</dbReference>
<evidence type="ECO:0000256" key="1">
    <source>
        <dbReference type="SAM" id="Coils"/>
    </source>
</evidence>
<evidence type="ECO:0000313" key="3">
    <source>
        <dbReference type="Proteomes" id="UP000028582"/>
    </source>
</evidence>
<dbReference type="OrthoDB" id="157301at2759"/>
<dbReference type="EMBL" id="ANJA01001709">
    <property type="protein sequence ID" value="ETO75167.1"/>
    <property type="molecule type" value="Genomic_DNA"/>
</dbReference>
<keyword evidence="1" id="KW-0175">Coiled coil</keyword>
<proteinExistence type="predicted"/>
<sequence>MIVAVQSRKSSKSGQRQWQLVDEGAGIVEDKKQRKRRLHREEMVQFRLRKKLQEAELRTQHAQLEQELKHSLAQYKLQSAQGLNAFEEHEEVSKLQIQLRELVVQTETLRAENSTLRDVVAGHNKLQQEIHSEASRLIRDEEDYALKDGGWRVCFAEGQPSFHFHPFTKDECAVIIQQYDRAMTMTRSDGFITVGNLLGWKVERVPLTRHNTGKWMVTRTRFSKLIHCATGASSSTMEKLEAESWPVLTTPELCPRVHRDNCVSLKLQEVDEDTVVLVSNTPQFSRGIHLRHLTMMHRRYSTDEEERRTITYVMVIPDSEANKRSRESEQSRGEVLWVCEGAAYMTLSQIDDSTLRVTYDNCTGCKNELHAQRLLVEWGHEAIRWEQLVTPSRLLSMLKIK</sequence>
<dbReference type="AlphaFoldDB" id="A0A081A8F6"/>